<dbReference type="AlphaFoldDB" id="A0A7T8JZC7"/>
<evidence type="ECO:0000313" key="1">
    <source>
        <dbReference type="EMBL" id="QQP40842.1"/>
    </source>
</evidence>
<sequence length="68" mass="7705">MGGSFRRSWTRVGSFASKYKRALLRHGKCGSHKNFTLLHGEESLLQVRRRGRHGAAASNQLLCHQEVK</sequence>
<name>A0A7T8JZC7_CALRO</name>
<protein>
    <submittedName>
        <fullName evidence="1">LOC100568865</fullName>
    </submittedName>
</protein>
<reference evidence="2" key="1">
    <citation type="submission" date="2021-01" db="EMBL/GenBank/DDBJ databases">
        <title>Caligus Genome Assembly.</title>
        <authorList>
            <person name="Gallardo-Escarate C."/>
        </authorList>
    </citation>
    <scope>NUCLEOTIDE SEQUENCE [LARGE SCALE GENOMIC DNA]</scope>
</reference>
<dbReference type="EMBL" id="CP045899">
    <property type="protein sequence ID" value="QQP40842.1"/>
    <property type="molecule type" value="Genomic_DNA"/>
</dbReference>
<dbReference type="Proteomes" id="UP000595437">
    <property type="component" value="Chromosome 10"/>
</dbReference>
<keyword evidence="2" id="KW-1185">Reference proteome</keyword>
<evidence type="ECO:0000313" key="2">
    <source>
        <dbReference type="Proteomes" id="UP000595437"/>
    </source>
</evidence>
<gene>
    <name evidence="1" type="ORF">FKW44_015028</name>
</gene>
<organism evidence="1 2">
    <name type="scientific">Caligus rogercresseyi</name>
    <name type="common">Sea louse</name>
    <dbReference type="NCBI Taxonomy" id="217165"/>
    <lineage>
        <taxon>Eukaryota</taxon>
        <taxon>Metazoa</taxon>
        <taxon>Ecdysozoa</taxon>
        <taxon>Arthropoda</taxon>
        <taxon>Crustacea</taxon>
        <taxon>Multicrustacea</taxon>
        <taxon>Hexanauplia</taxon>
        <taxon>Copepoda</taxon>
        <taxon>Siphonostomatoida</taxon>
        <taxon>Caligidae</taxon>
        <taxon>Caligus</taxon>
    </lineage>
</organism>
<accession>A0A7T8JZC7</accession>
<proteinExistence type="predicted"/>